<evidence type="ECO:0000256" key="6">
    <source>
        <dbReference type="ARBA" id="ARBA00022989"/>
    </source>
</evidence>
<evidence type="ECO:0000256" key="4">
    <source>
        <dbReference type="ARBA" id="ARBA00022692"/>
    </source>
</evidence>
<evidence type="ECO:0000256" key="5">
    <source>
        <dbReference type="ARBA" id="ARBA00022737"/>
    </source>
</evidence>
<feature type="transmembrane region" description="Helical" evidence="10">
    <location>
        <begin position="12"/>
        <end position="35"/>
    </location>
</feature>
<evidence type="ECO:0000256" key="9">
    <source>
        <dbReference type="RuleBase" id="RU000488"/>
    </source>
</evidence>
<name>A0ABQ7SD29_9ACAR</name>
<comment type="subcellular location">
    <subcellularLocation>
        <location evidence="1">Membrane</location>
        <topology evidence="1">Multi-pass membrane protein</topology>
    </subcellularLocation>
</comment>
<dbReference type="Pfam" id="PF00153">
    <property type="entry name" value="Mito_carr"/>
    <property type="match status" value="4"/>
</dbReference>
<gene>
    <name evidence="11" type="primary">slc25a26</name>
    <name evidence="11" type="ORF">GZH46_00134</name>
</gene>
<proteinExistence type="inferred from homology"/>
<evidence type="ECO:0000256" key="8">
    <source>
        <dbReference type="PROSITE-ProRule" id="PRU00282"/>
    </source>
</evidence>
<dbReference type="InterPro" id="IPR023395">
    <property type="entry name" value="MCP_dom_sf"/>
</dbReference>
<dbReference type="PRINTS" id="PR00926">
    <property type="entry name" value="MITOCARRIER"/>
</dbReference>
<feature type="transmembrane region" description="Helical" evidence="10">
    <location>
        <begin position="60"/>
        <end position="79"/>
    </location>
</feature>
<accession>A0ABQ7SD29</accession>
<feature type="repeat" description="Solcar" evidence="8">
    <location>
        <begin position="91"/>
        <end position="174"/>
    </location>
</feature>
<keyword evidence="12" id="KW-1185">Reference proteome</keyword>
<feature type="non-terminal residue" evidence="11">
    <location>
        <position position="1"/>
    </location>
</feature>
<sequence length="272" mass="29581">MRNQQSAQNEAYLKLKIFTAGAVAGLLVDTALFPIDTIKSRMQSEFGLIGSGGLKNLYRGLPAILVGSIPNSAIFFLTYETAKARLSSLQHPLASQMIAAVMGETAACTIRVPYEVIKMRAQTSLLPEKTMTVFRTTLATEGVRGLYRGYLTTVAREAPFCMIQYPIWESLKARHSRMYRKNPSALQSGFYGSIAAGIAAFVTTPLDVAKSRTMLAKGGDKQAKGNITEILSTIFRERGIRGLFSGAVPRVTLISLGGAIFLGSYEFFMGIL</sequence>
<evidence type="ECO:0000256" key="3">
    <source>
        <dbReference type="ARBA" id="ARBA00022448"/>
    </source>
</evidence>
<dbReference type="Gene3D" id="1.50.40.10">
    <property type="entry name" value="Mitochondrial carrier domain"/>
    <property type="match status" value="1"/>
</dbReference>
<dbReference type="PANTHER" id="PTHR45667">
    <property type="entry name" value="S-ADENOSYLMETHIONINE MITOCHONDRIAL CARRIER PROTEIN"/>
    <property type="match status" value="1"/>
</dbReference>
<keyword evidence="4 8" id="KW-0812">Transmembrane</keyword>
<comment type="similarity">
    <text evidence="2 9">Belongs to the mitochondrial carrier (TC 2.A.29) family.</text>
</comment>
<keyword evidence="3 9" id="KW-0813">Transport</keyword>
<feature type="repeat" description="Solcar" evidence="8">
    <location>
        <begin position="12"/>
        <end position="85"/>
    </location>
</feature>
<reference evidence="11 12" key="1">
    <citation type="submission" date="2020-10" db="EMBL/GenBank/DDBJ databases">
        <authorList>
            <person name="Klimov P.B."/>
            <person name="Dyachkov S.M."/>
            <person name="Chetverikov P.E."/>
        </authorList>
    </citation>
    <scope>NUCLEOTIDE SEQUENCE [LARGE SCALE GENOMIC DNA]</scope>
    <source>
        <strain evidence="11">BMOC 18-1129-001#AD2665</strain>
        <tissue evidence="11">Entire mites</tissue>
    </source>
</reference>
<feature type="transmembrane region" description="Helical" evidence="10">
    <location>
        <begin position="247"/>
        <end position="268"/>
    </location>
</feature>
<evidence type="ECO:0000256" key="2">
    <source>
        <dbReference type="ARBA" id="ARBA00006375"/>
    </source>
</evidence>
<evidence type="ECO:0000256" key="7">
    <source>
        <dbReference type="ARBA" id="ARBA00023136"/>
    </source>
</evidence>
<dbReference type="PROSITE" id="PS50920">
    <property type="entry name" value="SOLCAR"/>
    <property type="match status" value="3"/>
</dbReference>
<keyword evidence="6 10" id="KW-1133">Transmembrane helix</keyword>
<dbReference type="EMBL" id="JAIFTH010000012">
    <property type="protein sequence ID" value="KAG9511287.1"/>
    <property type="molecule type" value="Genomic_DNA"/>
</dbReference>
<feature type="repeat" description="Solcar" evidence="8">
    <location>
        <begin position="183"/>
        <end position="271"/>
    </location>
</feature>
<organism evidence="11 12">
    <name type="scientific">Fragariocoptes setiger</name>
    <dbReference type="NCBI Taxonomy" id="1670756"/>
    <lineage>
        <taxon>Eukaryota</taxon>
        <taxon>Metazoa</taxon>
        <taxon>Ecdysozoa</taxon>
        <taxon>Arthropoda</taxon>
        <taxon>Chelicerata</taxon>
        <taxon>Arachnida</taxon>
        <taxon>Acari</taxon>
        <taxon>Acariformes</taxon>
        <taxon>Trombidiformes</taxon>
        <taxon>Prostigmata</taxon>
        <taxon>Eupodina</taxon>
        <taxon>Eriophyoidea</taxon>
        <taxon>Phytoptidae</taxon>
        <taxon>Fragariocoptes</taxon>
    </lineage>
</organism>
<protein>
    <submittedName>
        <fullName evidence="11">S-adenosylmethionine mitochondrial carrier protein</fullName>
    </submittedName>
</protein>
<dbReference type="Proteomes" id="UP000825002">
    <property type="component" value="Unassembled WGS sequence"/>
</dbReference>
<keyword evidence="5" id="KW-0677">Repeat</keyword>
<evidence type="ECO:0000313" key="12">
    <source>
        <dbReference type="Proteomes" id="UP000825002"/>
    </source>
</evidence>
<evidence type="ECO:0000256" key="10">
    <source>
        <dbReference type="SAM" id="Phobius"/>
    </source>
</evidence>
<comment type="caution">
    <text evidence="11">The sequence shown here is derived from an EMBL/GenBank/DDBJ whole genome shotgun (WGS) entry which is preliminary data.</text>
</comment>
<dbReference type="InterPro" id="IPR018108">
    <property type="entry name" value="MCP_transmembrane"/>
</dbReference>
<feature type="transmembrane region" description="Helical" evidence="10">
    <location>
        <begin position="184"/>
        <end position="204"/>
    </location>
</feature>
<evidence type="ECO:0000313" key="11">
    <source>
        <dbReference type="EMBL" id="KAG9511287.1"/>
    </source>
</evidence>
<dbReference type="InterPro" id="IPR002067">
    <property type="entry name" value="MCP"/>
</dbReference>
<evidence type="ECO:0000256" key="1">
    <source>
        <dbReference type="ARBA" id="ARBA00004141"/>
    </source>
</evidence>
<dbReference type="SUPFAM" id="SSF103506">
    <property type="entry name" value="Mitochondrial carrier"/>
    <property type="match status" value="1"/>
</dbReference>
<keyword evidence="7 8" id="KW-0472">Membrane</keyword>